<gene>
    <name evidence="9" type="primary">rnfE</name>
    <name evidence="11" type="ORF">SAMN04488094_10363</name>
</gene>
<evidence type="ECO:0000256" key="7">
    <source>
        <dbReference type="ARBA" id="ARBA00023136"/>
    </source>
</evidence>
<feature type="transmembrane region" description="Helical" evidence="9">
    <location>
        <begin position="128"/>
        <end position="149"/>
    </location>
</feature>
<feature type="transmembrane region" description="Helical" evidence="9">
    <location>
        <begin position="39"/>
        <end position="60"/>
    </location>
</feature>
<keyword evidence="12" id="KW-1185">Reference proteome</keyword>
<keyword evidence="3 9" id="KW-0812">Transmembrane</keyword>
<evidence type="ECO:0000256" key="2">
    <source>
        <dbReference type="ARBA" id="ARBA00022448"/>
    </source>
</evidence>
<feature type="transmembrane region" description="Helical" evidence="9">
    <location>
        <begin position="183"/>
        <end position="203"/>
    </location>
</feature>
<comment type="subunit">
    <text evidence="9">The complex is composed of six subunits: RnfA, RnfB, RnfC, RnfD, RnfE and RnfG.</text>
</comment>
<dbReference type="AlphaFoldDB" id="A0A1I1H9H9"/>
<evidence type="ECO:0000256" key="8">
    <source>
        <dbReference type="ARBA" id="ARBA00023231"/>
    </source>
</evidence>
<keyword evidence="9" id="KW-0997">Cell inner membrane</keyword>
<keyword evidence="5 9" id="KW-0249">Electron transport</keyword>
<dbReference type="GO" id="GO:0012505">
    <property type="term" value="C:endomembrane system"/>
    <property type="evidence" value="ECO:0007669"/>
    <property type="project" value="UniProtKB-SubCell"/>
</dbReference>
<evidence type="ECO:0000256" key="10">
    <source>
        <dbReference type="SAM" id="MobiDB-lite"/>
    </source>
</evidence>
<keyword evidence="6 9" id="KW-1133">Transmembrane helix</keyword>
<keyword evidence="2 9" id="KW-0813">Transport</keyword>
<evidence type="ECO:0000256" key="5">
    <source>
        <dbReference type="ARBA" id="ARBA00022982"/>
    </source>
</evidence>
<evidence type="ECO:0000313" key="11">
    <source>
        <dbReference type="EMBL" id="SFC20242.1"/>
    </source>
</evidence>
<feature type="transmembrane region" description="Helical" evidence="9">
    <location>
        <begin position="98"/>
        <end position="116"/>
    </location>
</feature>
<evidence type="ECO:0000256" key="4">
    <source>
        <dbReference type="ARBA" id="ARBA00022967"/>
    </source>
</evidence>
<evidence type="ECO:0000256" key="6">
    <source>
        <dbReference type="ARBA" id="ARBA00022989"/>
    </source>
</evidence>
<keyword evidence="8" id="KW-0535">Nitrogen fixation</keyword>
<accession>A0A1I1H9H9</accession>
<dbReference type="OrthoDB" id="9782945at2"/>
<dbReference type="GO" id="GO:0005886">
    <property type="term" value="C:plasma membrane"/>
    <property type="evidence" value="ECO:0007669"/>
    <property type="project" value="UniProtKB-SubCell"/>
</dbReference>
<dbReference type="InterPro" id="IPR003667">
    <property type="entry name" value="NqrDE/RnfAE"/>
</dbReference>
<dbReference type="GO" id="GO:0022900">
    <property type="term" value="P:electron transport chain"/>
    <property type="evidence" value="ECO:0007669"/>
    <property type="project" value="UniProtKB-UniRule"/>
</dbReference>
<reference evidence="11 12" key="1">
    <citation type="submission" date="2016-10" db="EMBL/GenBank/DDBJ databases">
        <authorList>
            <person name="de Groot N.N."/>
        </authorList>
    </citation>
    <scope>NUCLEOTIDE SEQUENCE [LARGE SCALE GENOMIC DNA]</scope>
    <source>
        <strain evidence="11 12">DSM 19548</strain>
    </source>
</reference>
<evidence type="ECO:0000256" key="9">
    <source>
        <dbReference type="HAMAP-Rule" id="MF_00478"/>
    </source>
</evidence>
<dbReference type="EC" id="7.-.-.-" evidence="9"/>
<proteinExistence type="inferred from homology"/>
<feature type="transmembrane region" description="Helical" evidence="9">
    <location>
        <begin position="72"/>
        <end position="92"/>
    </location>
</feature>
<keyword evidence="7 9" id="KW-0472">Membrane</keyword>
<comment type="similarity">
    <text evidence="9">Belongs to the NqrDE/RnfAE family.</text>
</comment>
<evidence type="ECO:0000256" key="1">
    <source>
        <dbReference type="ARBA" id="ARBA00004127"/>
    </source>
</evidence>
<dbReference type="RefSeq" id="WP_093360053.1">
    <property type="nucleotide sequence ID" value="NZ_FOLG01000003.1"/>
</dbReference>
<dbReference type="PANTHER" id="PTHR30586:SF0">
    <property type="entry name" value="ION-TRANSLOCATING OXIDOREDUCTASE COMPLEX SUBUNIT E"/>
    <property type="match status" value="1"/>
</dbReference>
<comment type="subcellular location">
    <subcellularLocation>
        <location evidence="9">Cell inner membrane</location>
        <topology evidence="9">Multi-pass membrane protein</topology>
    </subcellularLocation>
    <subcellularLocation>
        <location evidence="1">Endomembrane system</location>
        <topology evidence="1">Multi-pass membrane protein</topology>
    </subcellularLocation>
</comment>
<dbReference type="HAMAP" id="MF_00478">
    <property type="entry name" value="RsxE_RnfE"/>
    <property type="match status" value="1"/>
</dbReference>
<keyword evidence="4 9" id="KW-1278">Translocase</keyword>
<dbReference type="NCBIfam" id="TIGR01948">
    <property type="entry name" value="rnfE"/>
    <property type="match status" value="1"/>
</dbReference>
<evidence type="ECO:0000313" key="12">
    <source>
        <dbReference type="Proteomes" id="UP000198728"/>
    </source>
</evidence>
<dbReference type="PANTHER" id="PTHR30586">
    <property type="entry name" value="ELECTRON TRANSPORT COMPLEX PROTEIN RNFE"/>
    <property type="match status" value="1"/>
</dbReference>
<sequence>MASDYAKIARNGLWDNNIVFGQLLALCPLLAVTGTATNGLGMGLATLAVMVISGIAVSLLRNLITPEIRIPAFVLVIACIVTVVDMALNAWLHDLHKVLGLFIPLIVTNCAILGRAESFACRNTAPAAAFDGLMMGLGFTAALVVLGAAREILGSGTLFANASVLLGKRFGFLEMTVIPNYDGFLMLILPPGGFVMLGMLLALKSLVDSRNRSRDEPAPSGGGERIFTAAGVLQPDAGEGTAG</sequence>
<organism evidence="11 12">
    <name type="scientific">Tropicimonas isoalkanivorans</name>
    <dbReference type="NCBI Taxonomy" id="441112"/>
    <lineage>
        <taxon>Bacteria</taxon>
        <taxon>Pseudomonadati</taxon>
        <taxon>Pseudomonadota</taxon>
        <taxon>Alphaproteobacteria</taxon>
        <taxon>Rhodobacterales</taxon>
        <taxon>Roseobacteraceae</taxon>
        <taxon>Tropicimonas</taxon>
    </lineage>
</organism>
<feature type="region of interest" description="Disordered" evidence="10">
    <location>
        <begin position="212"/>
        <end position="243"/>
    </location>
</feature>
<comment type="function">
    <text evidence="9">Part of a membrane-bound complex that couples electron transfer with translocation of ions across the membrane.</text>
</comment>
<name>A0A1I1H9H9_9RHOB</name>
<protein>
    <recommendedName>
        <fullName evidence="9">Ion-translocating oxidoreductase complex subunit E</fullName>
        <ecNumber evidence="9">7.-.-.-</ecNumber>
    </recommendedName>
    <alternativeName>
        <fullName evidence="9">Rnf electron transport complex subunit E</fullName>
    </alternativeName>
</protein>
<keyword evidence="9" id="KW-1003">Cell membrane</keyword>
<dbReference type="STRING" id="441112.SAMN04488094_10363"/>
<dbReference type="PIRSF" id="PIRSF006102">
    <property type="entry name" value="NQR_DE"/>
    <property type="match status" value="1"/>
</dbReference>
<dbReference type="NCBIfam" id="NF009070">
    <property type="entry name" value="PRK12405.1"/>
    <property type="match status" value="1"/>
</dbReference>
<evidence type="ECO:0000256" key="3">
    <source>
        <dbReference type="ARBA" id="ARBA00022692"/>
    </source>
</evidence>
<feature type="transmembrane region" description="Helical" evidence="9">
    <location>
        <begin position="12"/>
        <end position="33"/>
    </location>
</feature>
<dbReference type="EMBL" id="FOLG01000003">
    <property type="protein sequence ID" value="SFC20242.1"/>
    <property type="molecule type" value="Genomic_DNA"/>
</dbReference>
<dbReference type="Proteomes" id="UP000198728">
    <property type="component" value="Unassembled WGS sequence"/>
</dbReference>
<dbReference type="Pfam" id="PF02508">
    <property type="entry name" value="Rnf-Nqr"/>
    <property type="match status" value="1"/>
</dbReference>
<dbReference type="InterPro" id="IPR010968">
    <property type="entry name" value="RnfE"/>
</dbReference>